<dbReference type="PANTHER" id="PTHR24418">
    <property type="entry name" value="TYROSINE-PROTEIN KINASE"/>
    <property type="match status" value="1"/>
</dbReference>
<dbReference type="AlphaFoldDB" id="A0A2G8K8V0"/>
<keyword evidence="10" id="KW-0675">Receptor</keyword>
<dbReference type="STRING" id="307972.A0A2G8K8V0"/>
<keyword evidence="6" id="KW-0460">Magnesium</keyword>
<dbReference type="GO" id="GO:0005524">
    <property type="term" value="F:ATP binding"/>
    <property type="evidence" value="ECO:0007669"/>
    <property type="project" value="UniProtKB-KW"/>
</dbReference>
<dbReference type="InterPro" id="IPR050198">
    <property type="entry name" value="Non-receptor_tyrosine_kinases"/>
</dbReference>
<keyword evidence="11" id="KW-1185">Reference proteome</keyword>
<name>A0A2G8K8V0_STIJA</name>
<keyword evidence="6" id="KW-0479">Metal-binding</keyword>
<reference evidence="10 11" key="1">
    <citation type="journal article" date="2017" name="PLoS Biol.">
        <title>The sea cucumber genome provides insights into morphological evolution and visceral regeneration.</title>
        <authorList>
            <person name="Zhang X."/>
            <person name="Sun L."/>
            <person name="Yuan J."/>
            <person name="Sun Y."/>
            <person name="Gao Y."/>
            <person name="Zhang L."/>
            <person name="Li S."/>
            <person name="Dai H."/>
            <person name="Hamel J.F."/>
            <person name="Liu C."/>
            <person name="Yu Y."/>
            <person name="Liu S."/>
            <person name="Lin W."/>
            <person name="Guo K."/>
            <person name="Jin S."/>
            <person name="Xu P."/>
            <person name="Storey K.B."/>
            <person name="Huan P."/>
            <person name="Zhang T."/>
            <person name="Zhou Y."/>
            <person name="Zhang J."/>
            <person name="Lin C."/>
            <person name="Li X."/>
            <person name="Xing L."/>
            <person name="Huo D."/>
            <person name="Sun M."/>
            <person name="Wang L."/>
            <person name="Mercier A."/>
            <person name="Li F."/>
            <person name="Yang H."/>
            <person name="Xiang J."/>
        </authorList>
    </citation>
    <scope>NUCLEOTIDE SEQUENCE [LARGE SCALE GENOMIC DNA]</scope>
    <source>
        <strain evidence="10">Shaxun</strain>
        <tissue evidence="10">Muscle</tissue>
    </source>
</reference>
<dbReference type="SUPFAM" id="SSF56112">
    <property type="entry name" value="Protein kinase-like (PK-like)"/>
    <property type="match status" value="1"/>
</dbReference>
<proteinExistence type="predicted"/>
<evidence type="ECO:0000313" key="11">
    <source>
        <dbReference type="Proteomes" id="UP000230750"/>
    </source>
</evidence>
<dbReference type="Proteomes" id="UP000230750">
    <property type="component" value="Unassembled WGS sequence"/>
</dbReference>
<dbReference type="GO" id="GO:0046872">
    <property type="term" value="F:metal ion binding"/>
    <property type="evidence" value="ECO:0007669"/>
    <property type="project" value="UniProtKB-KW"/>
</dbReference>
<dbReference type="InterPro" id="IPR007110">
    <property type="entry name" value="Ig-like_dom"/>
</dbReference>
<dbReference type="PROSITE" id="PS50011">
    <property type="entry name" value="PROTEIN_KINASE_DOM"/>
    <property type="match status" value="1"/>
</dbReference>
<feature type="binding site" evidence="6">
    <location>
        <position position="470"/>
    </location>
    <ligand>
        <name>Mg(2+)</name>
        <dbReference type="ChEBI" id="CHEBI:18420"/>
    </ligand>
</feature>
<dbReference type="Gene3D" id="1.10.510.10">
    <property type="entry name" value="Transferase(Phosphotransferase) domain 1"/>
    <property type="match status" value="1"/>
</dbReference>
<keyword evidence="2" id="KW-0547">Nucleotide-binding</keyword>
<comment type="subcellular location">
    <subcellularLocation>
        <location evidence="1">Membrane</location>
        <topology evidence="1">Single-pass membrane protein</topology>
    </subcellularLocation>
</comment>
<keyword evidence="3" id="KW-0067">ATP-binding</keyword>
<dbReference type="InterPro" id="IPR000719">
    <property type="entry name" value="Prot_kinase_dom"/>
</dbReference>
<dbReference type="EMBL" id="MRZV01000779">
    <property type="protein sequence ID" value="PIK44393.1"/>
    <property type="molecule type" value="Genomic_DNA"/>
</dbReference>
<gene>
    <name evidence="10" type="ORF">BSL78_18753</name>
</gene>
<dbReference type="Pfam" id="PF07714">
    <property type="entry name" value="PK_Tyr_Ser-Thr"/>
    <property type="match status" value="1"/>
</dbReference>
<evidence type="ECO:0000256" key="7">
    <source>
        <dbReference type="SAM" id="SignalP"/>
    </source>
</evidence>
<dbReference type="PIRSF" id="PIRSF000615">
    <property type="entry name" value="TyrPK_CSF1-R"/>
    <property type="match status" value="1"/>
</dbReference>
<dbReference type="OrthoDB" id="28230at2759"/>
<evidence type="ECO:0000259" key="9">
    <source>
        <dbReference type="PROSITE" id="PS50835"/>
    </source>
</evidence>
<dbReference type="InterPro" id="IPR013783">
    <property type="entry name" value="Ig-like_fold"/>
</dbReference>
<dbReference type="SMART" id="SM00409">
    <property type="entry name" value="IG"/>
    <property type="match status" value="1"/>
</dbReference>
<evidence type="ECO:0000256" key="2">
    <source>
        <dbReference type="ARBA" id="ARBA00022741"/>
    </source>
</evidence>
<evidence type="ECO:0000256" key="6">
    <source>
        <dbReference type="PIRSR" id="PIRSR000615-3"/>
    </source>
</evidence>
<dbReference type="Gene3D" id="2.60.40.10">
    <property type="entry name" value="Immunoglobulins"/>
    <property type="match status" value="1"/>
</dbReference>
<organism evidence="10 11">
    <name type="scientific">Stichopus japonicus</name>
    <name type="common">Sea cucumber</name>
    <dbReference type="NCBI Taxonomy" id="307972"/>
    <lineage>
        <taxon>Eukaryota</taxon>
        <taxon>Metazoa</taxon>
        <taxon>Echinodermata</taxon>
        <taxon>Eleutherozoa</taxon>
        <taxon>Echinozoa</taxon>
        <taxon>Holothuroidea</taxon>
        <taxon>Aspidochirotacea</taxon>
        <taxon>Aspidochirotida</taxon>
        <taxon>Stichopodidae</taxon>
        <taxon>Apostichopus</taxon>
    </lineage>
</organism>
<feature type="chain" id="PRO_5013553461" evidence="7">
    <location>
        <begin position="19"/>
        <end position="611"/>
    </location>
</feature>
<feature type="signal peptide" evidence="7">
    <location>
        <begin position="1"/>
        <end position="18"/>
    </location>
</feature>
<evidence type="ECO:0000259" key="8">
    <source>
        <dbReference type="PROSITE" id="PS50011"/>
    </source>
</evidence>
<dbReference type="SUPFAM" id="SSF48726">
    <property type="entry name" value="Immunoglobulin"/>
    <property type="match status" value="1"/>
</dbReference>
<feature type="domain" description="Ig-like" evidence="9">
    <location>
        <begin position="17"/>
        <end position="117"/>
    </location>
</feature>
<evidence type="ECO:0000256" key="5">
    <source>
        <dbReference type="ARBA" id="ARBA00023319"/>
    </source>
</evidence>
<dbReference type="InterPro" id="IPR003599">
    <property type="entry name" value="Ig_sub"/>
</dbReference>
<comment type="caution">
    <text evidence="10">The sequence shown here is derived from an EMBL/GenBank/DDBJ whole genome shotgun (WGS) entry which is preliminary data.</text>
</comment>
<dbReference type="GO" id="GO:0016020">
    <property type="term" value="C:membrane"/>
    <property type="evidence" value="ECO:0007669"/>
    <property type="project" value="UniProtKB-SubCell"/>
</dbReference>
<evidence type="ECO:0000256" key="3">
    <source>
        <dbReference type="ARBA" id="ARBA00022840"/>
    </source>
</evidence>
<sequence>MLFYTILCLYGLLGLREGVSTSVQNITVVRGNSVFLNCSEKNNSSRKPIWWFQRKVFYADRLNPEMVDNVYGYVANTTFSYLKITNFYSGNAGNYTCAFGNVTMKTYLLDMKDPTITLLCNSEMCPLRLDVNESTDQSFQCYSDQTPLQRNLTWKINDELPSFDKANYNILGVDLDVISTLNITVNKDGIIISCNLGNTSKNVALHVETYGTKELLIVATSTSGALLVVIVLTVCMIAICKTRFNSWQYQINGQDHQQTTIEMPSRRNEEAIYEDTGIIYGDGGSFPSEEKDSASFHDYDLVVDTKHQLKDQVLERDMIHFISSLNTSKIILLWKGSVVLPQGSKKDVMISYVDANASDETKELWQSCSTPKLSIPDHTNLLQTIGYCKHGGILYIVYDNFEMANLAQCLVSENTNYSSAAGTDSNDQKTAYAFDVIKGMEYLAKNECCHPGLRASRVYVNSFGFCKLYDFCLRRKVSKFLDLYIKKDADTKWILPPEVRSSSSTYQAASDVWAIGIILLEIFFGGLDSLRRSISQGEVNMLKKINALSQQCNYPDNISLEEGCPVIKSADDTAMAGLIHGNDDRAYLRQLQSFVDNCDSIFIYMSPRQNK</sequence>
<feature type="domain" description="Protein kinase" evidence="8">
    <location>
        <begin position="316"/>
        <end position="595"/>
    </location>
</feature>
<dbReference type="InterPro" id="IPR036179">
    <property type="entry name" value="Ig-like_dom_sf"/>
</dbReference>
<evidence type="ECO:0000256" key="4">
    <source>
        <dbReference type="ARBA" id="ARBA00023180"/>
    </source>
</evidence>
<protein>
    <submittedName>
        <fullName evidence="10">Putative fibroblast growth factor receptor 2 isoform X2</fullName>
    </submittedName>
</protein>
<accession>A0A2G8K8V0</accession>
<keyword evidence="4" id="KW-0325">Glycoprotein</keyword>
<dbReference type="GO" id="GO:0004672">
    <property type="term" value="F:protein kinase activity"/>
    <property type="evidence" value="ECO:0007669"/>
    <property type="project" value="InterPro"/>
</dbReference>
<dbReference type="InterPro" id="IPR001245">
    <property type="entry name" value="Ser-Thr/Tyr_kinase_cat_dom"/>
</dbReference>
<evidence type="ECO:0000313" key="10">
    <source>
        <dbReference type="EMBL" id="PIK44393.1"/>
    </source>
</evidence>
<keyword evidence="7" id="KW-0732">Signal</keyword>
<dbReference type="InterPro" id="IPR011009">
    <property type="entry name" value="Kinase-like_dom_sf"/>
</dbReference>
<dbReference type="PROSITE" id="PS50835">
    <property type="entry name" value="IG_LIKE"/>
    <property type="match status" value="1"/>
</dbReference>
<evidence type="ECO:0000256" key="1">
    <source>
        <dbReference type="ARBA" id="ARBA00004167"/>
    </source>
</evidence>
<keyword evidence="5" id="KW-0393">Immunoglobulin domain</keyword>